<dbReference type="Proteomes" id="UP001152888">
    <property type="component" value="Unassembled WGS sequence"/>
</dbReference>
<evidence type="ECO:0000313" key="3">
    <source>
        <dbReference type="Proteomes" id="UP001152888"/>
    </source>
</evidence>
<keyword evidence="3" id="KW-1185">Reference proteome</keyword>
<gene>
    <name evidence="2" type="ORF">ACAOBT_LOCUS17938</name>
</gene>
<protein>
    <submittedName>
        <fullName evidence="2">Uncharacterized protein</fullName>
    </submittedName>
</protein>
<evidence type="ECO:0000313" key="2">
    <source>
        <dbReference type="EMBL" id="CAH1987588.1"/>
    </source>
</evidence>
<evidence type="ECO:0000256" key="1">
    <source>
        <dbReference type="SAM" id="MobiDB-lite"/>
    </source>
</evidence>
<proteinExistence type="predicted"/>
<comment type="caution">
    <text evidence="2">The sequence shown here is derived from an EMBL/GenBank/DDBJ whole genome shotgun (WGS) entry which is preliminary data.</text>
</comment>
<organism evidence="2 3">
    <name type="scientific">Acanthoscelides obtectus</name>
    <name type="common">Bean weevil</name>
    <name type="synonym">Bruchus obtectus</name>
    <dbReference type="NCBI Taxonomy" id="200917"/>
    <lineage>
        <taxon>Eukaryota</taxon>
        <taxon>Metazoa</taxon>
        <taxon>Ecdysozoa</taxon>
        <taxon>Arthropoda</taxon>
        <taxon>Hexapoda</taxon>
        <taxon>Insecta</taxon>
        <taxon>Pterygota</taxon>
        <taxon>Neoptera</taxon>
        <taxon>Endopterygota</taxon>
        <taxon>Coleoptera</taxon>
        <taxon>Polyphaga</taxon>
        <taxon>Cucujiformia</taxon>
        <taxon>Chrysomeloidea</taxon>
        <taxon>Chrysomelidae</taxon>
        <taxon>Bruchinae</taxon>
        <taxon>Bruchini</taxon>
        <taxon>Acanthoscelides</taxon>
    </lineage>
</organism>
<sequence>MNPTFKYQQGNFRMVSNNYYSPGMMPPPRPNAHYYTMYNHHQYLEQPRGSFMPPVLATNLVSNSRNMQRHFPVERNRFPNVGPQPMQGCSNTNIVKNATVTPERSIVQLQQPMQVEESVRENSIVKNQHRPPNDAVMDDNQTTNTKTDGHKTQTTTNFDFKVYGTSDRERTFMLTGTVDRIIKWGKIFQNQHCCSEVIAPVVSIQEGTVSTQKVMLLRDKGPILRVVYYETTPINIEDFCIGQMLTCTGRMTGPNTLTAFCIRSSSREEVDSLPRLTQISEQAVECHLTS</sequence>
<feature type="region of interest" description="Disordered" evidence="1">
    <location>
        <begin position="128"/>
        <end position="152"/>
    </location>
</feature>
<dbReference type="OrthoDB" id="6591917at2759"/>
<feature type="compositionally biased region" description="Low complexity" evidence="1">
    <location>
        <begin position="141"/>
        <end position="152"/>
    </location>
</feature>
<accession>A0A9P0L4R8</accession>
<dbReference type="EMBL" id="CAKOFQ010007021">
    <property type="protein sequence ID" value="CAH1987588.1"/>
    <property type="molecule type" value="Genomic_DNA"/>
</dbReference>
<dbReference type="AlphaFoldDB" id="A0A9P0L4R8"/>
<name>A0A9P0L4R8_ACAOB</name>
<reference evidence="2" key="1">
    <citation type="submission" date="2022-03" db="EMBL/GenBank/DDBJ databases">
        <authorList>
            <person name="Sayadi A."/>
        </authorList>
    </citation>
    <scope>NUCLEOTIDE SEQUENCE</scope>
</reference>